<evidence type="ECO:0000313" key="5">
    <source>
        <dbReference type="EMBL" id="EEF87402.1"/>
    </source>
</evidence>
<keyword evidence="1" id="KW-0805">Transcription regulation</keyword>
<dbReference type="InterPro" id="IPR018060">
    <property type="entry name" value="HTH_AraC"/>
</dbReference>
<reference evidence="5 6" key="2">
    <citation type="submission" date="2009-01" db="EMBL/GenBank/DDBJ databases">
        <title>Draft genome sequence of Bacteroides cellulosilyticus (DSM 14838).</title>
        <authorList>
            <person name="Sudarsanam P."/>
            <person name="Ley R."/>
            <person name="Guruge J."/>
            <person name="Turnbaugh P.J."/>
            <person name="Mahowald M."/>
            <person name="Liep D."/>
            <person name="Gordon J."/>
        </authorList>
    </citation>
    <scope>NUCLEOTIDE SEQUENCE [LARGE SCALE GENOMIC DNA]</scope>
    <source>
        <strain evidence="5 6">DSM 14838</strain>
    </source>
</reference>
<dbReference type="PANTHER" id="PTHR43280:SF32">
    <property type="entry name" value="TRANSCRIPTIONAL REGULATORY PROTEIN"/>
    <property type="match status" value="1"/>
</dbReference>
<evidence type="ECO:0000313" key="6">
    <source>
        <dbReference type="Proteomes" id="UP000003711"/>
    </source>
</evidence>
<dbReference type="PROSITE" id="PS01124">
    <property type="entry name" value="HTH_ARAC_FAMILY_2"/>
    <property type="match status" value="1"/>
</dbReference>
<protein>
    <submittedName>
        <fullName evidence="5">Transcriptional regulator, AraC family</fullName>
    </submittedName>
</protein>
<dbReference type="SUPFAM" id="SSF46689">
    <property type="entry name" value="Homeodomain-like"/>
    <property type="match status" value="1"/>
</dbReference>
<sequence>MCNDALFIRLPVLKDRKTLCFLIFATDIDKLKEEKDMEKSKPMELGLGELLSNPNIVNNNSFRFISRDLGVIISFAQMDSILFSTGRPYRAKESRIIRILKGEARISINLIEYKIKEPMIIISPFNSLIEIVEISEDYDFQVIVPDNNFLPIAQGGALTDSYTKHGIFILPTEEELPQIDAFFSMIWDAVHKVPFRREVVQHLIMALLYNIRYIHAKNEESTPLQLSRQEEVFRRFIGLVNEHSKRERNISFYADKLCLTPHYLSTVIREVSGQTVMQWINQAVILEAKVLLKHSDLLVFQISDELGFPNPSFFSKFFKRITGMTPAEYQKKRHT</sequence>
<dbReference type="InterPro" id="IPR020449">
    <property type="entry name" value="Tscrpt_reg_AraC-type_HTH"/>
</dbReference>
<keyword evidence="3" id="KW-0804">Transcription</keyword>
<name>E2NKY5_9BACE</name>
<dbReference type="PROSITE" id="PS00041">
    <property type="entry name" value="HTH_ARAC_FAMILY_1"/>
    <property type="match status" value="1"/>
</dbReference>
<dbReference type="GO" id="GO:0043565">
    <property type="term" value="F:sequence-specific DNA binding"/>
    <property type="evidence" value="ECO:0007669"/>
    <property type="project" value="InterPro"/>
</dbReference>
<dbReference type="PANTHER" id="PTHR43280">
    <property type="entry name" value="ARAC-FAMILY TRANSCRIPTIONAL REGULATOR"/>
    <property type="match status" value="1"/>
</dbReference>
<dbReference type="AlphaFoldDB" id="E2NKY5"/>
<proteinExistence type="predicted"/>
<accession>E2NKY5</accession>
<dbReference type="EMBL" id="ACCH01000406">
    <property type="protein sequence ID" value="EEF87402.1"/>
    <property type="molecule type" value="Genomic_DNA"/>
</dbReference>
<reference evidence="5 6" key="1">
    <citation type="submission" date="2008-12" db="EMBL/GenBank/DDBJ databases">
        <authorList>
            <person name="Fulton L."/>
            <person name="Clifton S."/>
            <person name="Fulton B."/>
            <person name="Xu J."/>
            <person name="Minx P."/>
            <person name="Pepin K.H."/>
            <person name="Johnson M."/>
            <person name="Bhonagiri V."/>
            <person name="Nash W.E."/>
            <person name="Mardis E.R."/>
            <person name="Wilson R.K."/>
        </authorList>
    </citation>
    <scope>NUCLEOTIDE SEQUENCE [LARGE SCALE GENOMIC DNA]</scope>
    <source>
        <strain evidence="5 6">DSM 14838</strain>
    </source>
</reference>
<evidence type="ECO:0000256" key="3">
    <source>
        <dbReference type="ARBA" id="ARBA00023163"/>
    </source>
</evidence>
<dbReference type="Proteomes" id="UP000003711">
    <property type="component" value="Unassembled WGS sequence"/>
</dbReference>
<dbReference type="Gene3D" id="1.10.10.60">
    <property type="entry name" value="Homeodomain-like"/>
    <property type="match status" value="1"/>
</dbReference>
<gene>
    <name evidence="5" type="ORF">BACCELL_04979</name>
</gene>
<organism evidence="5 6">
    <name type="scientific">Bacteroides cellulosilyticus DSM 14838</name>
    <dbReference type="NCBI Taxonomy" id="537012"/>
    <lineage>
        <taxon>Bacteria</taxon>
        <taxon>Pseudomonadati</taxon>
        <taxon>Bacteroidota</taxon>
        <taxon>Bacteroidia</taxon>
        <taxon>Bacteroidales</taxon>
        <taxon>Bacteroidaceae</taxon>
        <taxon>Bacteroides</taxon>
    </lineage>
</organism>
<keyword evidence="2" id="KW-0238">DNA-binding</keyword>
<dbReference type="Pfam" id="PF12833">
    <property type="entry name" value="HTH_18"/>
    <property type="match status" value="1"/>
</dbReference>
<dbReference type="GO" id="GO:0003700">
    <property type="term" value="F:DNA-binding transcription factor activity"/>
    <property type="evidence" value="ECO:0007669"/>
    <property type="project" value="InterPro"/>
</dbReference>
<evidence type="ECO:0000256" key="1">
    <source>
        <dbReference type="ARBA" id="ARBA00023015"/>
    </source>
</evidence>
<dbReference type="InterPro" id="IPR009057">
    <property type="entry name" value="Homeodomain-like_sf"/>
</dbReference>
<dbReference type="InterPro" id="IPR018062">
    <property type="entry name" value="HTH_AraC-typ_CS"/>
</dbReference>
<evidence type="ECO:0000259" key="4">
    <source>
        <dbReference type="PROSITE" id="PS01124"/>
    </source>
</evidence>
<dbReference type="SMART" id="SM00342">
    <property type="entry name" value="HTH_ARAC"/>
    <property type="match status" value="1"/>
</dbReference>
<dbReference type="HOGENOM" id="CLU_000445_88_2_10"/>
<feature type="domain" description="HTH araC/xylS-type" evidence="4">
    <location>
        <begin position="234"/>
        <end position="332"/>
    </location>
</feature>
<evidence type="ECO:0000256" key="2">
    <source>
        <dbReference type="ARBA" id="ARBA00023125"/>
    </source>
</evidence>
<comment type="caution">
    <text evidence="5">The sequence shown here is derived from an EMBL/GenBank/DDBJ whole genome shotgun (WGS) entry which is preliminary data.</text>
</comment>
<dbReference type="PRINTS" id="PR00032">
    <property type="entry name" value="HTHARAC"/>
</dbReference>